<dbReference type="InterPro" id="IPR009027">
    <property type="entry name" value="Ribosomal_bL9/RNase_H1_N"/>
</dbReference>
<keyword evidence="1" id="KW-0175">Coiled coil</keyword>
<dbReference type="InterPro" id="IPR011320">
    <property type="entry name" value="RNase_H1_N"/>
</dbReference>
<evidence type="ECO:0000259" key="3">
    <source>
        <dbReference type="Pfam" id="PF01693"/>
    </source>
</evidence>
<dbReference type="Gene3D" id="3.40.970.10">
    <property type="entry name" value="Ribonuclease H1, N-terminal domain"/>
    <property type="match status" value="1"/>
</dbReference>
<feature type="compositionally biased region" description="Basic and acidic residues" evidence="2">
    <location>
        <begin position="424"/>
        <end position="435"/>
    </location>
</feature>
<dbReference type="SUPFAM" id="SSF55658">
    <property type="entry name" value="L9 N-domain-like"/>
    <property type="match status" value="1"/>
</dbReference>
<gene>
    <name evidence="4" type="ORF">B0H16DRAFT_1744918</name>
</gene>
<feature type="coiled-coil region" evidence="1">
    <location>
        <begin position="373"/>
        <end position="407"/>
    </location>
</feature>
<dbReference type="AlphaFoldDB" id="A0AAD7H3Y2"/>
<sequence length="557" mass="59071">MRLPAPILALEVARPMSALSTASPSAISLWCDPHFSRSTFVLFLDDWGDLGDDMVNRKLDSFADATAGLDSSNALRPSTEISILPKEFIVRYATAINDTYGTLDRWQSPLPLSTLTQPKKPVAKPSFCSRSLHDLPMCIPPYHPSRGHESPLNHDHASQCVYYAVWSGRVRGVYTNSWIARDQTDGFTDSQQKAFKNWHDLSLWWSGMCSLHHQLACPPFEPVTFTLNPAFNTHPSSPPCTTPATAAKIAAANAANAGPVVTPVVGPSSRAAPPHLGTAPIVSSSRAPPPTPVASCAAPIASSSRSAPVPAPSPFNSVPSVKQESPAKKEEPASPRLTLNVPPRVEITPNTRIQLTPTGQARVLTLHAAAVTHADAVAAATRAQAELARLEAQAAAARREAAARLQDVERAASVAQRGGAAHGADVDATPRREPCLESSRAPSPEPEPTLLGQATPAPASTPARAAPASNVNAPSVLITPGHGDDAPAPGAAQDDEDDDDSPVWQYRVRGVGVFFSTYEAARAAARRLGIFEESKIMVSNNPVKLQAWMTGVPFVGL</sequence>
<keyword evidence="5" id="KW-1185">Reference proteome</keyword>
<evidence type="ECO:0000313" key="5">
    <source>
        <dbReference type="Proteomes" id="UP001215598"/>
    </source>
</evidence>
<protein>
    <recommendedName>
        <fullName evidence="3">Ribonuclease H1 N-terminal domain-containing protein</fullName>
    </recommendedName>
</protein>
<dbReference type="Proteomes" id="UP001215598">
    <property type="component" value="Unassembled WGS sequence"/>
</dbReference>
<feature type="compositionally biased region" description="Low complexity" evidence="2">
    <location>
        <begin position="293"/>
        <end position="308"/>
    </location>
</feature>
<feature type="region of interest" description="Disordered" evidence="2">
    <location>
        <begin position="414"/>
        <end position="502"/>
    </location>
</feature>
<feature type="compositionally biased region" description="Low complexity" evidence="2">
    <location>
        <begin position="454"/>
        <end position="469"/>
    </location>
</feature>
<evidence type="ECO:0000313" key="4">
    <source>
        <dbReference type="EMBL" id="KAJ7711706.1"/>
    </source>
</evidence>
<comment type="caution">
    <text evidence="4">The sequence shown here is derived from an EMBL/GenBank/DDBJ whole genome shotgun (WGS) entry which is preliminary data.</text>
</comment>
<evidence type="ECO:0000256" key="2">
    <source>
        <dbReference type="SAM" id="MobiDB-lite"/>
    </source>
</evidence>
<dbReference type="Pfam" id="PF01693">
    <property type="entry name" value="Cauli_VI"/>
    <property type="match status" value="1"/>
</dbReference>
<organism evidence="4 5">
    <name type="scientific">Mycena metata</name>
    <dbReference type="NCBI Taxonomy" id="1033252"/>
    <lineage>
        <taxon>Eukaryota</taxon>
        <taxon>Fungi</taxon>
        <taxon>Dikarya</taxon>
        <taxon>Basidiomycota</taxon>
        <taxon>Agaricomycotina</taxon>
        <taxon>Agaricomycetes</taxon>
        <taxon>Agaricomycetidae</taxon>
        <taxon>Agaricales</taxon>
        <taxon>Marasmiineae</taxon>
        <taxon>Mycenaceae</taxon>
        <taxon>Mycena</taxon>
    </lineage>
</organism>
<reference evidence="4" key="1">
    <citation type="submission" date="2023-03" db="EMBL/GenBank/DDBJ databases">
        <title>Massive genome expansion in bonnet fungi (Mycena s.s.) driven by repeated elements and novel gene families across ecological guilds.</title>
        <authorList>
            <consortium name="Lawrence Berkeley National Laboratory"/>
            <person name="Harder C.B."/>
            <person name="Miyauchi S."/>
            <person name="Viragh M."/>
            <person name="Kuo A."/>
            <person name="Thoen E."/>
            <person name="Andreopoulos B."/>
            <person name="Lu D."/>
            <person name="Skrede I."/>
            <person name="Drula E."/>
            <person name="Henrissat B."/>
            <person name="Morin E."/>
            <person name="Kohler A."/>
            <person name="Barry K."/>
            <person name="LaButti K."/>
            <person name="Morin E."/>
            <person name="Salamov A."/>
            <person name="Lipzen A."/>
            <person name="Mereny Z."/>
            <person name="Hegedus B."/>
            <person name="Baldrian P."/>
            <person name="Stursova M."/>
            <person name="Weitz H."/>
            <person name="Taylor A."/>
            <person name="Grigoriev I.V."/>
            <person name="Nagy L.G."/>
            <person name="Martin F."/>
            <person name="Kauserud H."/>
        </authorList>
    </citation>
    <scope>NUCLEOTIDE SEQUENCE</scope>
    <source>
        <strain evidence="4">CBHHK182m</strain>
    </source>
</reference>
<name>A0AAD7H3Y2_9AGAR</name>
<proteinExistence type="predicted"/>
<feature type="region of interest" description="Disordered" evidence="2">
    <location>
        <begin position="269"/>
        <end position="341"/>
    </location>
</feature>
<dbReference type="EMBL" id="JARKIB010000388">
    <property type="protein sequence ID" value="KAJ7711706.1"/>
    <property type="molecule type" value="Genomic_DNA"/>
</dbReference>
<evidence type="ECO:0000256" key="1">
    <source>
        <dbReference type="SAM" id="Coils"/>
    </source>
</evidence>
<accession>A0AAD7H3Y2</accession>
<dbReference type="InterPro" id="IPR037056">
    <property type="entry name" value="RNase_H1_N_sf"/>
</dbReference>
<feature type="domain" description="Ribonuclease H1 N-terminal" evidence="3">
    <location>
        <begin position="162"/>
        <end position="197"/>
    </location>
</feature>